<gene>
    <name evidence="2" type="ORF">IHE29_16355</name>
</gene>
<proteinExistence type="predicted"/>
<reference evidence="2 3" key="1">
    <citation type="submission" date="2020-09" db="EMBL/GenBank/DDBJ databases">
        <title>Genome sequences of Mycetohabitans spp.</title>
        <authorList>
            <person name="Carter M.E."/>
            <person name="Carpenter S.C.D."/>
            <person name="Bogdanove A.J."/>
        </authorList>
    </citation>
    <scope>NUCLEOTIDE SEQUENCE [LARGE SCALE GENOMIC DNA]</scope>
    <source>
        <strain evidence="2 3">B12</strain>
        <plasmid evidence="2 3">unnamed</plasmid>
    </source>
</reference>
<name>A0ABZ2Q007_9BURK</name>
<dbReference type="RefSeq" id="WP_338911896.1">
    <property type="nucleotide sequence ID" value="NZ_CP062177.1"/>
</dbReference>
<dbReference type="EMBL" id="CP062177">
    <property type="protein sequence ID" value="WXK40733.1"/>
    <property type="molecule type" value="Genomic_DNA"/>
</dbReference>
<organism evidence="2 3">
    <name type="scientific">Mycetohabitans rhizoxinica</name>
    <dbReference type="NCBI Taxonomy" id="412963"/>
    <lineage>
        <taxon>Bacteria</taxon>
        <taxon>Pseudomonadati</taxon>
        <taxon>Pseudomonadota</taxon>
        <taxon>Betaproteobacteria</taxon>
        <taxon>Burkholderiales</taxon>
        <taxon>Burkholderiaceae</taxon>
        <taxon>Mycetohabitans</taxon>
    </lineage>
</organism>
<geneLocation type="plasmid" evidence="2 3">
    <name>unnamed</name>
</geneLocation>
<evidence type="ECO:0000313" key="3">
    <source>
        <dbReference type="Proteomes" id="UP001493153"/>
    </source>
</evidence>
<protein>
    <submittedName>
        <fullName evidence="2">Uncharacterized protein</fullName>
    </submittedName>
</protein>
<accession>A0ABZ2Q007</accession>
<keyword evidence="2" id="KW-0614">Plasmid</keyword>
<keyword evidence="3" id="KW-1185">Reference proteome</keyword>
<feature type="region of interest" description="Disordered" evidence="1">
    <location>
        <begin position="1"/>
        <end position="20"/>
    </location>
</feature>
<sequence length="94" mass="10178">MAAPDDSLQPQPAPYTHERAPKVTPLVGRLKMGPFLASNALVLLHKKLFAQATRRFERAYPGAAASLQGVYCYATHARTVLLNAGSDLGAWTRS</sequence>
<evidence type="ECO:0000313" key="2">
    <source>
        <dbReference type="EMBL" id="WXK40733.1"/>
    </source>
</evidence>
<evidence type="ECO:0000256" key="1">
    <source>
        <dbReference type="SAM" id="MobiDB-lite"/>
    </source>
</evidence>
<dbReference type="Proteomes" id="UP001493153">
    <property type="component" value="Plasmid unnamed"/>
</dbReference>